<dbReference type="InterPro" id="IPR000528">
    <property type="entry name" value="Plant_nsLTP"/>
</dbReference>
<keyword evidence="4 9" id="KW-0732">Signal</keyword>
<comment type="subcellular location">
    <subcellularLocation>
        <location evidence="1">Cell membrane</location>
        <topology evidence="1">Lipid-anchor</topology>
        <topology evidence="1">GPI-anchor</topology>
    </subcellularLocation>
</comment>
<dbReference type="Gene3D" id="1.10.110.10">
    <property type="entry name" value="Plant lipid-transfer and hydrophobic proteins"/>
    <property type="match status" value="1"/>
</dbReference>
<accession>A0A4Y7IMF8</accession>
<dbReference type="PRINTS" id="PR00382">
    <property type="entry name" value="LIPIDTRNSFER"/>
</dbReference>
<keyword evidence="3" id="KW-0472">Membrane</keyword>
<dbReference type="GO" id="GO:0006869">
    <property type="term" value="P:lipid transport"/>
    <property type="evidence" value="ECO:0007669"/>
    <property type="project" value="InterPro"/>
</dbReference>
<feature type="domain" description="Bifunctional inhibitor/plant lipid transfer protein/seed storage helical" evidence="10">
    <location>
        <begin position="29"/>
        <end position="107"/>
    </location>
</feature>
<name>A0A4Y7IMF8_PAPSO</name>
<dbReference type="FunFam" id="1.10.110.10:FF:000001">
    <property type="entry name" value="Bifunctional inhibitor/lipid-transfer protein/seed storage 2S albumin superfamily protein"/>
    <property type="match status" value="1"/>
</dbReference>
<evidence type="ECO:0000256" key="2">
    <source>
        <dbReference type="ARBA" id="ARBA00009748"/>
    </source>
</evidence>
<dbReference type="InterPro" id="IPR036312">
    <property type="entry name" value="Bifun_inhib/LTP/seed_sf"/>
</dbReference>
<evidence type="ECO:0000256" key="6">
    <source>
        <dbReference type="ARBA" id="ARBA00023180"/>
    </source>
</evidence>
<evidence type="ECO:0000256" key="8">
    <source>
        <dbReference type="SAM" id="MobiDB-lite"/>
    </source>
</evidence>
<dbReference type="PANTHER" id="PTHR33044">
    <property type="entry name" value="BIFUNCTIONAL INHIBITOR/LIPID-TRANSFER PROTEIN/SEED STORAGE 2S ALBUMIN SUPERFAMILY PROTEIN-RELATED"/>
    <property type="match status" value="1"/>
</dbReference>
<dbReference type="GO" id="GO:0098552">
    <property type="term" value="C:side of membrane"/>
    <property type="evidence" value="ECO:0007669"/>
    <property type="project" value="UniProtKB-KW"/>
</dbReference>
<dbReference type="Gramene" id="RZC48911">
    <property type="protein sequence ID" value="RZC48911"/>
    <property type="gene ID" value="C5167_017339"/>
</dbReference>
<dbReference type="Proteomes" id="UP000316621">
    <property type="component" value="Chromosome 2"/>
</dbReference>
<keyword evidence="6" id="KW-0325">Glycoprotein</keyword>
<dbReference type="InterPro" id="IPR016140">
    <property type="entry name" value="Bifunc_inhib/LTP/seed_store"/>
</dbReference>
<feature type="compositionally biased region" description="Low complexity" evidence="8">
    <location>
        <begin position="109"/>
        <end position="138"/>
    </location>
</feature>
<keyword evidence="12" id="KW-1185">Reference proteome</keyword>
<keyword evidence="3" id="KW-0336">GPI-anchor</keyword>
<dbReference type="STRING" id="3469.A0A4Y7IMF8"/>
<dbReference type="OrthoDB" id="911994at2759"/>
<reference evidence="11 12" key="1">
    <citation type="journal article" date="2018" name="Science">
        <title>The opium poppy genome and morphinan production.</title>
        <authorList>
            <person name="Guo L."/>
            <person name="Winzer T."/>
            <person name="Yang X."/>
            <person name="Li Y."/>
            <person name="Ning Z."/>
            <person name="He Z."/>
            <person name="Teodor R."/>
            <person name="Lu Y."/>
            <person name="Bowser T.A."/>
            <person name="Graham I.A."/>
            <person name="Ye K."/>
        </authorList>
    </citation>
    <scope>NUCLEOTIDE SEQUENCE [LARGE SCALE GENOMIC DNA]</scope>
    <source>
        <strain evidence="12">cv. HN1</strain>
        <tissue evidence="11">Leaves</tissue>
    </source>
</reference>
<evidence type="ECO:0000256" key="1">
    <source>
        <dbReference type="ARBA" id="ARBA00004609"/>
    </source>
</evidence>
<dbReference type="SMART" id="SM00499">
    <property type="entry name" value="AAI"/>
    <property type="match status" value="1"/>
</dbReference>
<comment type="similarity">
    <text evidence="2">Belongs to the plant LTP family.</text>
</comment>
<organism evidence="11 12">
    <name type="scientific">Papaver somniferum</name>
    <name type="common">Opium poppy</name>
    <dbReference type="NCBI Taxonomy" id="3469"/>
    <lineage>
        <taxon>Eukaryota</taxon>
        <taxon>Viridiplantae</taxon>
        <taxon>Streptophyta</taxon>
        <taxon>Embryophyta</taxon>
        <taxon>Tracheophyta</taxon>
        <taxon>Spermatophyta</taxon>
        <taxon>Magnoliopsida</taxon>
        <taxon>Ranunculales</taxon>
        <taxon>Papaveraceae</taxon>
        <taxon>Papaveroideae</taxon>
        <taxon>Papaver</taxon>
    </lineage>
</organism>
<gene>
    <name evidence="11" type="ORF">C5167_017339</name>
</gene>
<dbReference type="CDD" id="cd00010">
    <property type="entry name" value="AAI_LTSS"/>
    <property type="match status" value="1"/>
</dbReference>
<evidence type="ECO:0000259" key="10">
    <source>
        <dbReference type="SMART" id="SM00499"/>
    </source>
</evidence>
<protein>
    <recommendedName>
        <fullName evidence="10">Bifunctional inhibitor/plant lipid transfer protein/seed storage helical domain-containing protein</fullName>
    </recommendedName>
</protein>
<keyword evidence="7" id="KW-0449">Lipoprotein</keyword>
<feature type="signal peptide" evidence="9">
    <location>
        <begin position="1"/>
        <end position="25"/>
    </location>
</feature>
<dbReference type="GO" id="GO:0005886">
    <property type="term" value="C:plasma membrane"/>
    <property type="evidence" value="ECO:0007669"/>
    <property type="project" value="UniProtKB-SubCell"/>
</dbReference>
<sequence>MAFKGIQVCSVALLTALLFAVAANAQSDCTNVIISLSPCLNYLTGNSSTPSSDCCSQLSTVVRSKPECLCQVLNGDDSSLAGLNIKKTQALGLPKACNVQTPSISKCNSAGSPSGSPSDTPDSPTTPASGGGSKTTPSNDGDSSHATSTTIQFYVLIMSLLVASFAST</sequence>
<keyword evidence="5" id="KW-1015">Disulfide bond</keyword>
<dbReference type="InterPro" id="IPR043325">
    <property type="entry name" value="LTSS"/>
</dbReference>
<dbReference type="GO" id="GO:0008289">
    <property type="term" value="F:lipid binding"/>
    <property type="evidence" value="ECO:0007669"/>
    <property type="project" value="InterPro"/>
</dbReference>
<dbReference type="OMA" id="NTCTNTI"/>
<dbReference type="EMBL" id="CM010716">
    <property type="protein sequence ID" value="RZC48911.1"/>
    <property type="molecule type" value="Genomic_DNA"/>
</dbReference>
<dbReference type="AlphaFoldDB" id="A0A4Y7IMF8"/>
<dbReference type="SUPFAM" id="SSF47699">
    <property type="entry name" value="Bifunctional inhibitor/lipid-transfer protein/seed storage 2S albumin"/>
    <property type="match status" value="1"/>
</dbReference>
<evidence type="ECO:0000313" key="12">
    <source>
        <dbReference type="Proteomes" id="UP000316621"/>
    </source>
</evidence>
<dbReference type="Pfam" id="PF14368">
    <property type="entry name" value="LTP_2"/>
    <property type="match status" value="1"/>
</dbReference>
<feature type="region of interest" description="Disordered" evidence="8">
    <location>
        <begin position="107"/>
        <end position="145"/>
    </location>
</feature>
<evidence type="ECO:0000256" key="4">
    <source>
        <dbReference type="ARBA" id="ARBA00022729"/>
    </source>
</evidence>
<evidence type="ECO:0000256" key="3">
    <source>
        <dbReference type="ARBA" id="ARBA00022622"/>
    </source>
</evidence>
<evidence type="ECO:0000256" key="5">
    <source>
        <dbReference type="ARBA" id="ARBA00023157"/>
    </source>
</evidence>
<evidence type="ECO:0000313" key="11">
    <source>
        <dbReference type="EMBL" id="RZC48911.1"/>
    </source>
</evidence>
<proteinExistence type="inferred from homology"/>
<feature type="chain" id="PRO_5021244213" description="Bifunctional inhibitor/plant lipid transfer protein/seed storage helical domain-containing protein" evidence="9">
    <location>
        <begin position="26"/>
        <end position="168"/>
    </location>
</feature>
<evidence type="ECO:0000256" key="9">
    <source>
        <dbReference type="SAM" id="SignalP"/>
    </source>
</evidence>
<evidence type="ECO:0000256" key="7">
    <source>
        <dbReference type="ARBA" id="ARBA00023288"/>
    </source>
</evidence>